<dbReference type="PANTHER" id="PTHR10556">
    <property type="entry name" value="3-OXO-5-ALPHA-STEROID 4-DEHYDROGENASE"/>
    <property type="match status" value="1"/>
</dbReference>
<keyword evidence="9" id="KW-1185">Reference proteome</keyword>
<evidence type="ECO:0000256" key="4">
    <source>
        <dbReference type="ARBA" id="ARBA00022989"/>
    </source>
</evidence>
<evidence type="ECO:0000256" key="1">
    <source>
        <dbReference type="ARBA" id="ARBA00004141"/>
    </source>
</evidence>
<dbReference type="Proteomes" id="UP000653305">
    <property type="component" value="Unassembled WGS sequence"/>
</dbReference>
<keyword evidence="4 6" id="KW-1133">Transmembrane helix</keyword>
<dbReference type="PROSITE" id="PS50244">
    <property type="entry name" value="S5A_REDUCTASE"/>
    <property type="match status" value="1"/>
</dbReference>
<dbReference type="Pfam" id="PF02544">
    <property type="entry name" value="Steroid_dh"/>
    <property type="match status" value="1"/>
</dbReference>
<evidence type="ECO:0000313" key="8">
    <source>
        <dbReference type="EMBL" id="GFQ06437.1"/>
    </source>
</evidence>
<feature type="transmembrane region" description="Helical" evidence="6">
    <location>
        <begin position="15"/>
        <end position="35"/>
    </location>
</feature>
<dbReference type="PANTHER" id="PTHR10556:SF35">
    <property type="entry name" value="3-OXO-5-ALPHA-STEROID 4-DEHYDROGENASE FAMILY PROTEIN"/>
    <property type="match status" value="1"/>
</dbReference>
<dbReference type="GO" id="GO:0016020">
    <property type="term" value="C:membrane"/>
    <property type="evidence" value="ECO:0007669"/>
    <property type="project" value="UniProtKB-SubCell"/>
</dbReference>
<feature type="domain" description="3-oxo-5-alpha-steroid 4-dehydrogenase C-terminal" evidence="7">
    <location>
        <begin position="167"/>
        <end position="280"/>
    </location>
</feature>
<feature type="transmembrane region" description="Helical" evidence="6">
    <location>
        <begin position="75"/>
        <end position="95"/>
    </location>
</feature>
<evidence type="ECO:0000313" key="9">
    <source>
        <dbReference type="Proteomes" id="UP000653305"/>
    </source>
</evidence>
<organism evidence="8 9">
    <name type="scientific">Phtheirospermum japonicum</name>
    <dbReference type="NCBI Taxonomy" id="374723"/>
    <lineage>
        <taxon>Eukaryota</taxon>
        <taxon>Viridiplantae</taxon>
        <taxon>Streptophyta</taxon>
        <taxon>Embryophyta</taxon>
        <taxon>Tracheophyta</taxon>
        <taxon>Spermatophyta</taxon>
        <taxon>Magnoliopsida</taxon>
        <taxon>eudicotyledons</taxon>
        <taxon>Gunneridae</taxon>
        <taxon>Pentapetalae</taxon>
        <taxon>asterids</taxon>
        <taxon>lamiids</taxon>
        <taxon>Lamiales</taxon>
        <taxon>Orobanchaceae</taxon>
        <taxon>Orobanchaceae incertae sedis</taxon>
        <taxon>Phtheirospermum</taxon>
    </lineage>
</organism>
<dbReference type="GO" id="GO:0016627">
    <property type="term" value="F:oxidoreductase activity, acting on the CH-CH group of donors"/>
    <property type="evidence" value="ECO:0007669"/>
    <property type="project" value="InterPro"/>
</dbReference>
<comment type="subcellular location">
    <subcellularLocation>
        <location evidence="1">Membrane</location>
        <topology evidence="1">Multi-pass membrane protein</topology>
    </subcellularLocation>
</comment>
<evidence type="ECO:0000259" key="7">
    <source>
        <dbReference type="Pfam" id="PF02544"/>
    </source>
</evidence>
<comment type="caution">
    <text evidence="8">The sequence shown here is derived from an EMBL/GenBank/DDBJ whole genome shotgun (WGS) entry which is preliminary data.</text>
</comment>
<keyword evidence="5 6" id="KW-0472">Membrane</keyword>
<dbReference type="OrthoDB" id="5788137at2759"/>
<dbReference type="GO" id="GO:0006629">
    <property type="term" value="P:lipid metabolic process"/>
    <property type="evidence" value="ECO:0007669"/>
    <property type="project" value="InterPro"/>
</dbReference>
<feature type="transmembrane region" description="Helical" evidence="6">
    <location>
        <begin position="211"/>
        <end position="231"/>
    </location>
</feature>
<dbReference type="FunFam" id="1.20.120.1630:FF:000017">
    <property type="entry name" value="3-oxo-5-alpha-steroid 4-dehydrogenase family protein"/>
    <property type="match status" value="1"/>
</dbReference>
<feature type="transmembrane region" description="Helical" evidence="6">
    <location>
        <begin position="237"/>
        <end position="256"/>
    </location>
</feature>
<evidence type="ECO:0000256" key="6">
    <source>
        <dbReference type="SAM" id="Phobius"/>
    </source>
</evidence>
<dbReference type="EMBL" id="BMAC01001236">
    <property type="protein sequence ID" value="GFQ06437.1"/>
    <property type="molecule type" value="Genomic_DNA"/>
</dbReference>
<evidence type="ECO:0000256" key="2">
    <source>
        <dbReference type="ARBA" id="ARBA00007742"/>
    </source>
</evidence>
<protein>
    <submittedName>
        <fullName evidence="8">Very-long-chain enoyl-coa reductase</fullName>
    </submittedName>
</protein>
<keyword evidence="3 6" id="KW-0812">Transmembrane</keyword>
<dbReference type="AlphaFoldDB" id="A0A830D448"/>
<sequence length="280" mass="31712">MVLSVVSKVIYPPPASVVVNALSVISFLTLSNAGWMEIKGKHMQYSKLGNNKKKKEKDEKAINNKVVVPSKVGMFVLYAPAFVAGLSSFALYPAPHFVQDFRFTLLCSAVTLHFFKRVFEVLFVHKFSGSMDVEAMVTISLSYFTNAVGIIYNQHLTQSLPQPSIDLKYLGVPIFLLGIAGNFYHHFLLSKLRSDNQKGEEKQYKIPRGGLFGWVICPHYLFEIVGFLGIACISQTPYAVLYFVGITFYLMGRSYATRKWYESKFDDFPEDVKALFPYIF</sequence>
<dbReference type="Gene3D" id="1.20.120.1630">
    <property type="match status" value="1"/>
</dbReference>
<proteinExistence type="inferred from homology"/>
<comment type="similarity">
    <text evidence="2">Belongs to the steroid 5-alpha reductase family.</text>
</comment>
<reference evidence="8" key="1">
    <citation type="submission" date="2020-07" db="EMBL/GenBank/DDBJ databases">
        <title>Ethylene signaling mediates host invasion by parasitic plants.</title>
        <authorList>
            <person name="Yoshida S."/>
        </authorList>
    </citation>
    <scope>NUCLEOTIDE SEQUENCE</scope>
    <source>
        <strain evidence="8">Okayama</strain>
    </source>
</reference>
<dbReference type="InterPro" id="IPR039357">
    <property type="entry name" value="SRD5A/TECR"/>
</dbReference>
<feature type="transmembrane region" description="Helical" evidence="6">
    <location>
        <begin position="172"/>
        <end position="190"/>
    </location>
</feature>
<accession>A0A830D448</accession>
<dbReference type="InterPro" id="IPR001104">
    <property type="entry name" value="3-oxo-5_a-steroid_4-DH_C"/>
</dbReference>
<gene>
    <name evidence="8" type="ORF">PHJA_002787700</name>
</gene>
<evidence type="ECO:0000256" key="3">
    <source>
        <dbReference type="ARBA" id="ARBA00022692"/>
    </source>
</evidence>
<name>A0A830D448_9LAMI</name>
<evidence type="ECO:0000256" key="5">
    <source>
        <dbReference type="ARBA" id="ARBA00023136"/>
    </source>
</evidence>